<accession>A0AAE1YM84</accession>
<name>A0AAE1YM84_9LAMI</name>
<comment type="caution">
    <text evidence="3">The sequence shown here is derived from an EMBL/GenBank/DDBJ whole genome shotgun (WGS) entry which is preliminary data.</text>
</comment>
<protein>
    <submittedName>
        <fullName evidence="3">Pentatricopeptide repeat-containing protein, mitochondrial</fullName>
    </submittedName>
</protein>
<dbReference type="EMBL" id="JACGWO010000003">
    <property type="protein sequence ID" value="KAK4433035.1"/>
    <property type="molecule type" value="Genomic_DNA"/>
</dbReference>
<dbReference type="Gene3D" id="1.25.40.10">
    <property type="entry name" value="Tetratricopeptide repeat domain"/>
    <property type="match status" value="1"/>
</dbReference>
<keyword evidence="4" id="KW-1185">Reference proteome</keyword>
<sequence length="127" mass="14759">MTTLNSLLPAKICILCRQHQCILHLINYLLNFYLRDSDSHNARKLFDEIPERDVRTWTILIWGLSRYGHHRTALDYFAEMLKYCASVNNGLHMGKAIHCWMIRNGIDADVALHNAVLDLYAKFRLSG</sequence>
<dbReference type="GO" id="GO:0009451">
    <property type="term" value="P:RNA modification"/>
    <property type="evidence" value="ECO:0007669"/>
    <property type="project" value="InterPro"/>
</dbReference>
<keyword evidence="1" id="KW-0677">Repeat</keyword>
<dbReference type="Pfam" id="PF01535">
    <property type="entry name" value="PPR"/>
    <property type="match status" value="2"/>
</dbReference>
<dbReference type="PANTHER" id="PTHR47926:SF359">
    <property type="entry name" value="PENTACOTRIPEPTIDE-REPEAT REGION OF PRORP DOMAIN-CONTAINING PROTEIN"/>
    <property type="match status" value="1"/>
</dbReference>
<dbReference type="AlphaFoldDB" id="A0AAE1YM84"/>
<dbReference type="NCBIfam" id="TIGR00756">
    <property type="entry name" value="PPR"/>
    <property type="match status" value="1"/>
</dbReference>
<proteinExistence type="predicted"/>
<organism evidence="3 4">
    <name type="scientific">Sesamum alatum</name>
    <dbReference type="NCBI Taxonomy" id="300844"/>
    <lineage>
        <taxon>Eukaryota</taxon>
        <taxon>Viridiplantae</taxon>
        <taxon>Streptophyta</taxon>
        <taxon>Embryophyta</taxon>
        <taxon>Tracheophyta</taxon>
        <taxon>Spermatophyta</taxon>
        <taxon>Magnoliopsida</taxon>
        <taxon>eudicotyledons</taxon>
        <taxon>Gunneridae</taxon>
        <taxon>Pentapetalae</taxon>
        <taxon>asterids</taxon>
        <taxon>lamiids</taxon>
        <taxon>Lamiales</taxon>
        <taxon>Pedaliaceae</taxon>
        <taxon>Sesamum</taxon>
    </lineage>
</organism>
<dbReference type="PANTHER" id="PTHR47926">
    <property type="entry name" value="PENTATRICOPEPTIDE REPEAT-CONTAINING PROTEIN"/>
    <property type="match status" value="1"/>
</dbReference>
<dbReference type="InterPro" id="IPR011990">
    <property type="entry name" value="TPR-like_helical_dom_sf"/>
</dbReference>
<evidence type="ECO:0000313" key="4">
    <source>
        <dbReference type="Proteomes" id="UP001293254"/>
    </source>
</evidence>
<evidence type="ECO:0000313" key="3">
    <source>
        <dbReference type="EMBL" id="KAK4433035.1"/>
    </source>
</evidence>
<reference evidence="3" key="2">
    <citation type="journal article" date="2024" name="Plant">
        <title>Genomic evolution and insights into agronomic trait innovations of Sesamum species.</title>
        <authorList>
            <person name="Miao H."/>
            <person name="Wang L."/>
            <person name="Qu L."/>
            <person name="Liu H."/>
            <person name="Sun Y."/>
            <person name="Le M."/>
            <person name="Wang Q."/>
            <person name="Wei S."/>
            <person name="Zheng Y."/>
            <person name="Lin W."/>
            <person name="Duan Y."/>
            <person name="Cao H."/>
            <person name="Xiong S."/>
            <person name="Wang X."/>
            <person name="Wei L."/>
            <person name="Li C."/>
            <person name="Ma Q."/>
            <person name="Ju M."/>
            <person name="Zhao R."/>
            <person name="Li G."/>
            <person name="Mu C."/>
            <person name="Tian Q."/>
            <person name="Mei H."/>
            <person name="Zhang T."/>
            <person name="Gao T."/>
            <person name="Zhang H."/>
        </authorList>
    </citation>
    <scope>NUCLEOTIDE SEQUENCE</scope>
    <source>
        <strain evidence="3">3651</strain>
    </source>
</reference>
<dbReference type="InterPro" id="IPR002885">
    <property type="entry name" value="PPR_rpt"/>
</dbReference>
<evidence type="ECO:0000256" key="1">
    <source>
        <dbReference type="ARBA" id="ARBA00022737"/>
    </source>
</evidence>
<dbReference type="InterPro" id="IPR046960">
    <property type="entry name" value="PPR_At4g14850-like_plant"/>
</dbReference>
<dbReference type="Proteomes" id="UP001293254">
    <property type="component" value="Unassembled WGS sequence"/>
</dbReference>
<reference evidence="3" key="1">
    <citation type="submission" date="2020-06" db="EMBL/GenBank/DDBJ databases">
        <authorList>
            <person name="Li T."/>
            <person name="Hu X."/>
            <person name="Zhang T."/>
            <person name="Song X."/>
            <person name="Zhang H."/>
            <person name="Dai N."/>
            <person name="Sheng W."/>
            <person name="Hou X."/>
            <person name="Wei L."/>
        </authorList>
    </citation>
    <scope>NUCLEOTIDE SEQUENCE</scope>
    <source>
        <strain evidence="3">3651</strain>
        <tissue evidence="3">Leaf</tissue>
    </source>
</reference>
<gene>
    <name evidence="3" type="ORF">Salat_1065700</name>
</gene>
<evidence type="ECO:0000256" key="2">
    <source>
        <dbReference type="PROSITE-ProRule" id="PRU00708"/>
    </source>
</evidence>
<dbReference type="PROSITE" id="PS51375">
    <property type="entry name" value="PPR"/>
    <property type="match status" value="1"/>
</dbReference>
<dbReference type="GO" id="GO:0003723">
    <property type="term" value="F:RNA binding"/>
    <property type="evidence" value="ECO:0007669"/>
    <property type="project" value="InterPro"/>
</dbReference>
<feature type="repeat" description="PPR" evidence="2">
    <location>
        <begin position="53"/>
        <end position="83"/>
    </location>
</feature>